<evidence type="ECO:0000313" key="4">
    <source>
        <dbReference type="EMBL" id="KAH0562136.1"/>
    </source>
</evidence>
<dbReference type="SUPFAM" id="SSF51445">
    <property type="entry name" value="(Trans)glycosidases"/>
    <property type="match status" value="1"/>
</dbReference>
<feature type="transmembrane region" description="Helical" evidence="1">
    <location>
        <begin position="281"/>
        <end position="300"/>
    </location>
</feature>
<dbReference type="PANTHER" id="PTHR34154:SF3">
    <property type="entry name" value="ALKALI-SENSITIVE LINKAGE PROTEIN 1"/>
    <property type="match status" value="1"/>
</dbReference>
<dbReference type="PANTHER" id="PTHR34154">
    <property type="entry name" value="ALKALI-SENSITIVE LINKAGE PROTEIN 1"/>
    <property type="match status" value="1"/>
</dbReference>
<keyword evidence="2" id="KW-0732">Signal</keyword>
<feature type="domain" description="Asl1-like glycosyl hydrolase catalytic" evidence="3">
    <location>
        <begin position="21"/>
        <end position="261"/>
    </location>
</feature>
<dbReference type="GO" id="GO:0071966">
    <property type="term" value="P:fungal-type cell wall polysaccharide metabolic process"/>
    <property type="evidence" value="ECO:0007669"/>
    <property type="project" value="TreeGrafter"/>
</dbReference>
<dbReference type="FunFam" id="3.20.20.80:FF:000207">
    <property type="entry name" value="Glycoside hydrolase family 128 protein"/>
    <property type="match status" value="1"/>
</dbReference>
<keyword evidence="1" id="KW-1133">Transmembrane helix</keyword>
<reference evidence="4" key="1">
    <citation type="submission" date="2021-03" db="EMBL/GenBank/DDBJ databases">
        <title>Comparative genomics and phylogenomic investigation of the class Geoglossomycetes provide insights into ecological specialization and systematics.</title>
        <authorList>
            <person name="Melie T."/>
            <person name="Pirro S."/>
            <person name="Miller A.N."/>
            <person name="Quandt A."/>
        </authorList>
    </citation>
    <scope>NUCLEOTIDE SEQUENCE</scope>
    <source>
        <strain evidence="4">CAQ_001_2017</strain>
    </source>
</reference>
<keyword evidence="5" id="KW-1185">Reference proteome</keyword>
<dbReference type="GO" id="GO:0009277">
    <property type="term" value="C:fungal-type cell wall"/>
    <property type="evidence" value="ECO:0007669"/>
    <property type="project" value="TreeGrafter"/>
</dbReference>
<proteinExistence type="predicted"/>
<dbReference type="Pfam" id="PF11790">
    <property type="entry name" value="Glyco_hydro_cc"/>
    <property type="match status" value="1"/>
</dbReference>
<evidence type="ECO:0000256" key="2">
    <source>
        <dbReference type="SAM" id="SignalP"/>
    </source>
</evidence>
<evidence type="ECO:0000259" key="3">
    <source>
        <dbReference type="Pfam" id="PF11790"/>
    </source>
</evidence>
<protein>
    <recommendedName>
        <fullName evidence="3">Asl1-like glycosyl hydrolase catalytic domain-containing protein</fullName>
    </recommendedName>
</protein>
<dbReference type="EMBL" id="JAGHQM010000406">
    <property type="protein sequence ID" value="KAH0562136.1"/>
    <property type="molecule type" value="Genomic_DNA"/>
</dbReference>
<keyword evidence="1" id="KW-0812">Transmembrane</keyword>
<evidence type="ECO:0000313" key="5">
    <source>
        <dbReference type="Proteomes" id="UP000750711"/>
    </source>
</evidence>
<feature type="signal peptide" evidence="2">
    <location>
        <begin position="1"/>
        <end position="16"/>
    </location>
</feature>
<gene>
    <name evidence="4" type="ORF">GP486_003170</name>
</gene>
<evidence type="ECO:0000256" key="1">
    <source>
        <dbReference type="SAM" id="Phobius"/>
    </source>
</evidence>
<dbReference type="InterPro" id="IPR053183">
    <property type="entry name" value="ASL1"/>
</dbReference>
<dbReference type="Proteomes" id="UP000750711">
    <property type="component" value="Unassembled WGS sequence"/>
</dbReference>
<sequence length="301" mass="32397">MALLLLLLAPAVRCTSSPKRGLVYVPSTKHPADDKIWLTPPSDLTWYYNYQSTPSPVFVDTQLQFVPQLWGVPSGISDTFFLDSVKSQINAGANITYVLGFNEPDASTGGGSGISTDLAAQTWNREIAPLRGLGVKLGAPAVTGAPSGLTWLRDFFTACNCTADFIPVHWYGNFEGLASHIGEVRAAYPNQTIWVTEYALAHENLQDTQKFYNQSSEYFDRIDYITHYSYFGSFRSDVSNVGGNAAMLTQDGKLTDIGSWYLGRDATGNVPKGGAGKKDGFGGWGAVVVAVVAGIGALGMV</sequence>
<dbReference type="AlphaFoldDB" id="A0A9P8LDS9"/>
<name>A0A9P8LDS9_9PEZI</name>
<feature type="chain" id="PRO_5040207048" description="Asl1-like glycosyl hydrolase catalytic domain-containing protein" evidence="2">
    <location>
        <begin position="17"/>
        <end position="301"/>
    </location>
</feature>
<dbReference type="InterPro" id="IPR017853">
    <property type="entry name" value="GH"/>
</dbReference>
<comment type="caution">
    <text evidence="4">The sequence shown here is derived from an EMBL/GenBank/DDBJ whole genome shotgun (WGS) entry which is preliminary data.</text>
</comment>
<organism evidence="4 5">
    <name type="scientific">Trichoglossum hirsutum</name>
    <dbReference type="NCBI Taxonomy" id="265104"/>
    <lineage>
        <taxon>Eukaryota</taxon>
        <taxon>Fungi</taxon>
        <taxon>Dikarya</taxon>
        <taxon>Ascomycota</taxon>
        <taxon>Pezizomycotina</taxon>
        <taxon>Geoglossomycetes</taxon>
        <taxon>Geoglossales</taxon>
        <taxon>Geoglossaceae</taxon>
        <taxon>Trichoglossum</taxon>
    </lineage>
</organism>
<dbReference type="Gene3D" id="3.20.20.80">
    <property type="entry name" value="Glycosidases"/>
    <property type="match status" value="1"/>
</dbReference>
<keyword evidence="1" id="KW-0472">Membrane</keyword>
<dbReference type="InterPro" id="IPR024655">
    <property type="entry name" value="Asl1_glyco_hydro_catalytic"/>
</dbReference>
<accession>A0A9P8LDS9</accession>